<dbReference type="EC" id="1.1.2.4" evidence="12"/>
<evidence type="ECO:0000256" key="16">
    <source>
        <dbReference type="ARBA" id="ARBA00072812"/>
    </source>
</evidence>
<evidence type="ECO:0000313" key="18">
    <source>
        <dbReference type="EMBL" id="CAD7278333.1"/>
    </source>
</evidence>
<evidence type="ECO:0000259" key="17">
    <source>
        <dbReference type="PROSITE" id="PS51387"/>
    </source>
</evidence>
<evidence type="ECO:0000256" key="5">
    <source>
        <dbReference type="ARBA" id="ARBA00022630"/>
    </source>
</evidence>
<dbReference type="InterPro" id="IPR016169">
    <property type="entry name" value="FAD-bd_PCMH_sub2"/>
</dbReference>
<dbReference type="OrthoDB" id="5332616at2759"/>
<comment type="catalytic activity">
    <reaction evidence="13">
        <text>(R)-lactate + 2 Fe(III)-[cytochrome c] = 2 Fe(II)-[cytochrome c] + pyruvate + 2 H(+)</text>
        <dbReference type="Rhea" id="RHEA:13521"/>
        <dbReference type="Rhea" id="RHEA-COMP:10350"/>
        <dbReference type="Rhea" id="RHEA-COMP:14399"/>
        <dbReference type="ChEBI" id="CHEBI:15361"/>
        <dbReference type="ChEBI" id="CHEBI:15378"/>
        <dbReference type="ChEBI" id="CHEBI:16004"/>
        <dbReference type="ChEBI" id="CHEBI:29033"/>
        <dbReference type="ChEBI" id="CHEBI:29034"/>
        <dbReference type="EC" id="1.1.2.4"/>
    </reaction>
    <physiologicalReaction direction="left-to-right" evidence="13">
        <dbReference type="Rhea" id="RHEA:13522"/>
    </physiologicalReaction>
</comment>
<protein>
    <recommendedName>
        <fullName evidence="16">Probable D-lactate dehydrogenase, mitochondrial</fullName>
        <ecNumber evidence="12">1.1.2.4</ecNumber>
    </recommendedName>
</protein>
<dbReference type="GO" id="GO:0004458">
    <property type="term" value="F:D-lactate dehydrogenase (cytochrome) activity"/>
    <property type="evidence" value="ECO:0007669"/>
    <property type="project" value="UniProtKB-EC"/>
</dbReference>
<dbReference type="PANTHER" id="PTHR11748">
    <property type="entry name" value="D-LACTATE DEHYDROGENASE"/>
    <property type="match status" value="1"/>
</dbReference>
<dbReference type="InterPro" id="IPR004113">
    <property type="entry name" value="FAD-bd_oxidored_4_C"/>
</dbReference>
<dbReference type="EMBL" id="CAJPEX010001199">
    <property type="protein sequence ID" value="CAG0918485.1"/>
    <property type="molecule type" value="Genomic_DNA"/>
</dbReference>
<dbReference type="InterPro" id="IPR006094">
    <property type="entry name" value="Oxid_FAD_bind_N"/>
</dbReference>
<evidence type="ECO:0000256" key="1">
    <source>
        <dbReference type="ARBA" id="ARBA00001974"/>
    </source>
</evidence>
<evidence type="ECO:0000256" key="6">
    <source>
        <dbReference type="ARBA" id="ARBA00022827"/>
    </source>
</evidence>
<evidence type="ECO:0000256" key="2">
    <source>
        <dbReference type="ARBA" id="ARBA00004173"/>
    </source>
</evidence>
<name>A0A7R9BQK0_9CRUS</name>
<dbReference type="AlphaFoldDB" id="A0A7R9BQK0"/>
<evidence type="ECO:0000256" key="4">
    <source>
        <dbReference type="ARBA" id="ARBA00008000"/>
    </source>
</evidence>
<dbReference type="SUPFAM" id="SSF56176">
    <property type="entry name" value="FAD-binding/transporter-associated domain-like"/>
    <property type="match status" value="1"/>
</dbReference>
<dbReference type="GO" id="GO:0071949">
    <property type="term" value="F:FAD binding"/>
    <property type="evidence" value="ECO:0007669"/>
    <property type="project" value="InterPro"/>
</dbReference>
<dbReference type="Pfam" id="PF01565">
    <property type="entry name" value="FAD_binding_4"/>
    <property type="match status" value="1"/>
</dbReference>
<organism evidence="18">
    <name type="scientific">Notodromas monacha</name>
    <dbReference type="NCBI Taxonomy" id="399045"/>
    <lineage>
        <taxon>Eukaryota</taxon>
        <taxon>Metazoa</taxon>
        <taxon>Ecdysozoa</taxon>
        <taxon>Arthropoda</taxon>
        <taxon>Crustacea</taxon>
        <taxon>Oligostraca</taxon>
        <taxon>Ostracoda</taxon>
        <taxon>Podocopa</taxon>
        <taxon>Podocopida</taxon>
        <taxon>Cypridocopina</taxon>
        <taxon>Cypridoidea</taxon>
        <taxon>Cyprididae</taxon>
        <taxon>Notodromas</taxon>
    </lineage>
</organism>
<proteinExistence type="inferred from homology"/>
<keyword evidence="7" id="KW-0809">Transit peptide</keyword>
<accession>A0A7R9BQK0</accession>
<evidence type="ECO:0000256" key="3">
    <source>
        <dbReference type="ARBA" id="ARBA00004275"/>
    </source>
</evidence>
<keyword evidence="8" id="KW-0007">Acetylation</keyword>
<keyword evidence="11" id="KW-0576">Peroxisome</keyword>
<reference evidence="18" key="1">
    <citation type="submission" date="2020-11" db="EMBL/GenBank/DDBJ databases">
        <authorList>
            <person name="Tran Van P."/>
        </authorList>
    </citation>
    <scope>NUCLEOTIDE SEQUENCE</scope>
</reference>
<dbReference type="InterPro" id="IPR016166">
    <property type="entry name" value="FAD-bd_PCMH"/>
</dbReference>
<dbReference type="Gene3D" id="1.10.45.10">
    <property type="entry name" value="Vanillyl-alcohol Oxidase, Chain A, domain 4"/>
    <property type="match status" value="1"/>
</dbReference>
<dbReference type="InterPro" id="IPR036318">
    <property type="entry name" value="FAD-bd_PCMH-like_sf"/>
</dbReference>
<keyword evidence="5" id="KW-0285">Flavoprotein</keyword>
<evidence type="ECO:0000256" key="15">
    <source>
        <dbReference type="ARBA" id="ARBA00063083"/>
    </source>
</evidence>
<evidence type="ECO:0000256" key="13">
    <source>
        <dbReference type="ARBA" id="ARBA00051477"/>
    </source>
</evidence>
<comment type="similarity">
    <text evidence="4">Belongs to the FAD-binding oxidoreductase/transferase type 4 family.</text>
</comment>
<keyword evidence="10" id="KW-0496">Mitochondrion</keyword>
<evidence type="ECO:0000256" key="12">
    <source>
        <dbReference type="ARBA" id="ARBA00038897"/>
    </source>
</evidence>
<dbReference type="InterPro" id="IPR016164">
    <property type="entry name" value="FAD-linked_Oxase-like_C"/>
</dbReference>
<dbReference type="PANTHER" id="PTHR11748:SF111">
    <property type="entry name" value="D-LACTATE DEHYDROGENASE, MITOCHONDRIAL-RELATED"/>
    <property type="match status" value="1"/>
</dbReference>
<dbReference type="Gene3D" id="3.30.465.10">
    <property type="match status" value="1"/>
</dbReference>
<evidence type="ECO:0000256" key="10">
    <source>
        <dbReference type="ARBA" id="ARBA00023128"/>
    </source>
</evidence>
<gene>
    <name evidence="18" type="ORF">NMOB1V02_LOCUS6041</name>
</gene>
<comment type="function">
    <text evidence="14">Involved in D-lactate, but not L-lactate catabolic process.</text>
</comment>
<dbReference type="SUPFAM" id="SSF55103">
    <property type="entry name" value="FAD-linked oxidases, C-terminal domain"/>
    <property type="match status" value="1"/>
</dbReference>
<evidence type="ECO:0000256" key="14">
    <source>
        <dbReference type="ARBA" id="ARBA00053432"/>
    </source>
</evidence>
<evidence type="ECO:0000256" key="8">
    <source>
        <dbReference type="ARBA" id="ARBA00022990"/>
    </source>
</evidence>
<dbReference type="GO" id="GO:0005739">
    <property type="term" value="C:mitochondrion"/>
    <property type="evidence" value="ECO:0007669"/>
    <property type="project" value="UniProtKB-SubCell"/>
</dbReference>
<dbReference type="Pfam" id="PF02913">
    <property type="entry name" value="FAD-oxidase_C"/>
    <property type="match status" value="1"/>
</dbReference>
<sequence>MPSLSFRDDFSVGEISEIEESCREAASSRCSLFVDQASTDDCQGRAKVGQPLNCISLTYFFFLSTFQELDENLVESLTSILGEKRVSLTEPVREQHGRDEGPYEPMPPQMVVFPETTDEVSEVAKACYSFNVPMIPFGTGTGLEGGTLALNGGVCLDLMRMHGIGDVHAEDFFVSVRPGVTRLHLNRFIKDHGLWFPVDPGADASLCGMCATSASGTNAVKYGTMKENVLNLEVVLADGRVLHTAGKDRCTKKSSAGYNLTNLFLGSEGTLGIITEATLKLHAIPETMLSAICSFPSVKSAVETTIQIMSSSIPVARIELLDEEAMKACNAYSKTDYEIAPTLFFEFHGSEASVEAEASLVGDLSEANGGSGFRYAKTPEDRSKLWKARHDMYYAILSTKPGYRAVITDVCVPVSQLETMITETQHDFNVSGLSGPILGHVGDGNFHSFVMFDPEDDSQLKAARELASRMARRALALKGTCTGEHGVGWGKKPYLDEELGGVNVDVMRQIKAALDPKNLMNPGKVF</sequence>
<dbReference type="GO" id="GO:0005777">
    <property type="term" value="C:peroxisome"/>
    <property type="evidence" value="ECO:0007669"/>
    <property type="project" value="UniProtKB-SubCell"/>
</dbReference>
<feature type="domain" description="FAD-binding PCMH-type" evidence="17">
    <location>
        <begin position="103"/>
        <end position="284"/>
    </location>
</feature>
<evidence type="ECO:0000256" key="7">
    <source>
        <dbReference type="ARBA" id="ARBA00022946"/>
    </source>
</evidence>
<dbReference type="GO" id="GO:0008720">
    <property type="term" value="F:D-lactate dehydrogenase (NAD+) activity"/>
    <property type="evidence" value="ECO:0007669"/>
    <property type="project" value="TreeGrafter"/>
</dbReference>
<evidence type="ECO:0000256" key="9">
    <source>
        <dbReference type="ARBA" id="ARBA00023002"/>
    </source>
</evidence>
<keyword evidence="19" id="KW-1185">Reference proteome</keyword>
<comment type="subunit">
    <text evidence="15">Interacts with CSRP3.</text>
</comment>
<keyword evidence="6" id="KW-0274">FAD</keyword>
<dbReference type="FunFam" id="3.30.70.2740:FF:000001">
    <property type="entry name" value="D-lactate dehydrogenase mitochondrial"/>
    <property type="match status" value="1"/>
</dbReference>
<comment type="subcellular location">
    <subcellularLocation>
        <location evidence="2">Mitochondrion</location>
    </subcellularLocation>
    <subcellularLocation>
        <location evidence="3">Peroxisome</location>
    </subcellularLocation>
</comment>
<dbReference type="Gene3D" id="3.30.70.2740">
    <property type="match status" value="1"/>
</dbReference>
<dbReference type="Proteomes" id="UP000678499">
    <property type="component" value="Unassembled WGS sequence"/>
</dbReference>
<dbReference type="PROSITE" id="PS51387">
    <property type="entry name" value="FAD_PCMH"/>
    <property type="match status" value="1"/>
</dbReference>
<evidence type="ECO:0000313" key="19">
    <source>
        <dbReference type="Proteomes" id="UP000678499"/>
    </source>
</evidence>
<comment type="cofactor">
    <cofactor evidence="1">
        <name>FAD</name>
        <dbReference type="ChEBI" id="CHEBI:57692"/>
    </cofactor>
</comment>
<dbReference type="FunFam" id="3.30.43.10:FF:000010">
    <property type="entry name" value="probable D-lactate dehydrogenase, mitochondrial"/>
    <property type="match status" value="1"/>
</dbReference>
<evidence type="ECO:0000256" key="11">
    <source>
        <dbReference type="ARBA" id="ARBA00023140"/>
    </source>
</evidence>
<dbReference type="EMBL" id="OA883236">
    <property type="protein sequence ID" value="CAD7278333.1"/>
    <property type="molecule type" value="Genomic_DNA"/>
</dbReference>
<dbReference type="FunFam" id="3.30.465.10:FF:000030">
    <property type="entry name" value="probable D-lactate dehydrogenase, mitochondrial"/>
    <property type="match status" value="1"/>
</dbReference>
<dbReference type="GO" id="GO:1903457">
    <property type="term" value="P:lactate catabolic process"/>
    <property type="evidence" value="ECO:0007669"/>
    <property type="project" value="TreeGrafter"/>
</dbReference>
<keyword evidence="9" id="KW-0560">Oxidoreductase</keyword>
<dbReference type="FunFam" id="1.10.45.10:FF:000001">
    <property type="entry name" value="D-lactate dehydrogenase mitochondrial"/>
    <property type="match status" value="1"/>
</dbReference>
<dbReference type="InterPro" id="IPR016171">
    <property type="entry name" value="Vanillyl_alc_oxidase_C-sub2"/>
</dbReference>